<reference evidence="1 2" key="1">
    <citation type="submission" date="2020-03" db="EMBL/GenBank/DDBJ databases">
        <authorList>
            <consortium name="Genoscope - CEA"/>
            <person name="William W."/>
        </authorList>
    </citation>
    <scope>NUCLEOTIDE SEQUENCE [LARGE SCALE GENOMIC DNA]</scope>
    <source>
        <strain evidence="2">DSM 16959</strain>
    </source>
</reference>
<dbReference type="EMBL" id="LR778301">
    <property type="protein sequence ID" value="CAB1369993.1"/>
    <property type="molecule type" value="Genomic_DNA"/>
</dbReference>
<gene>
    <name evidence="1" type="ORF">DENOEST_2834</name>
</gene>
<accession>A0A6S6XYJ5</accession>
<proteinExistence type="predicted"/>
<sequence>MSMVDELAPDDATERRRDSQLRGIFVEAYDVLEPFFDPANNWAGHSHEHLAFRALHERFPSLSQEQVFVIVTAAKRVFSSGGAPSS</sequence>
<name>A0A6S6XYJ5_9PROT</name>
<evidence type="ECO:0000313" key="1">
    <source>
        <dbReference type="EMBL" id="CAB1369993.1"/>
    </source>
</evidence>
<dbReference type="AlphaFoldDB" id="A0A6S6XYJ5"/>
<dbReference type="KEGG" id="doe:DENOEST_2834"/>
<keyword evidence="2" id="KW-1185">Reference proteome</keyword>
<evidence type="ECO:0000313" key="2">
    <source>
        <dbReference type="Proteomes" id="UP000515733"/>
    </source>
</evidence>
<protein>
    <submittedName>
        <fullName evidence="1">Uncharacterized protein</fullName>
    </submittedName>
</protein>
<dbReference type="Proteomes" id="UP000515733">
    <property type="component" value="Chromosome"/>
</dbReference>
<organism evidence="1 2">
    <name type="scientific">Denitratisoma oestradiolicum</name>
    <dbReference type="NCBI Taxonomy" id="311182"/>
    <lineage>
        <taxon>Bacteria</taxon>
        <taxon>Pseudomonadati</taxon>
        <taxon>Pseudomonadota</taxon>
        <taxon>Betaproteobacteria</taxon>
        <taxon>Nitrosomonadales</taxon>
        <taxon>Sterolibacteriaceae</taxon>
        <taxon>Denitratisoma</taxon>
    </lineage>
</organism>